<feature type="domain" description="Aldehyde ferredoxin oxidoreductase C-terminal" evidence="1">
    <location>
        <begin position="9"/>
        <end position="40"/>
    </location>
</feature>
<proteinExistence type="predicted"/>
<dbReference type="InterPro" id="IPR001203">
    <property type="entry name" value="OxRdtase_Ald_Fedxn_C"/>
</dbReference>
<dbReference type="Gene3D" id="1.10.599.10">
    <property type="entry name" value="Aldehyde Ferredoxin Oxidoreductase Protein, subunit A, domain 3"/>
    <property type="match status" value="1"/>
</dbReference>
<gene>
    <name evidence="2" type="ORF">S03H2_14425</name>
</gene>
<dbReference type="GO" id="GO:0051536">
    <property type="term" value="F:iron-sulfur cluster binding"/>
    <property type="evidence" value="ECO:0007669"/>
    <property type="project" value="InterPro"/>
</dbReference>
<dbReference type="Pfam" id="PF01314">
    <property type="entry name" value="AFOR_C"/>
    <property type="match status" value="1"/>
</dbReference>
<dbReference type="InterPro" id="IPR036021">
    <property type="entry name" value="Tungsten_al_ferr_oxy-like_C"/>
</dbReference>
<name>X1FGB1_9ZZZZ</name>
<reference evidence="2" key="1">
    <citation type="journal article" date="2014" name="Front. Microbiol.">
        <title>High frequency of phylogenetically diverse reductive dehalogenase-homologous genes in deep subseafloor sedimentary metagenomes.</title>
        <authorList>
            <person name="Kawai M."/>
            <person name="Futagami T."/>
            <person name="Toyoda A."/>
            <person name="Takaki Y."/>
            <person name="Nishi S."/>
            <person name="Hori S."/>
            <person name="Arai W."/>
            <person name="Tsubouchi T."/>
            <person name="Morono Y."/>
            <person name="Uchiyama I."/>
            <person name="Ito T."/>
            <person name="Fujiyama A."/>
            <person name="Inagaki F."/>
            <person name="Takami H."/>
        </authorList>
    </citation>
    <scope>NUCLEOTIDE SEQUENCE</scope>
    <source>
        <strain evidence="2">Expedition CK06-06</strain>
    </source>
</reference>
<dbReference type="EMBL" id="BARU01007321">
    <property type="protein sequence ID" value="GAH43977.1"/>
    <property type="molecule type" value="Genomic_DNA"/>
</dbReference>
<sequence>NRPETAIKNYEAMLDEYYEARGWDKHTGIPTSKKLKELELAQVAGQFTA</sequence>
<accession>X1FGB1</accession>
<dbReference type="GO" id="GO:0009055">
    <property type="term" value="F:electron transfer activity"/>
    <property type="evidence" value="ECO:0007669"/>
    <property type="project" value="InterPro"/>
</dbReference>
<organism evidence="2">
    <name type="scientific">marine sediment metagenome</name>
    <dbReference type="NCBI Taxonomy" id="412755"/>
    <lineage>
        <taxon>unclassified sequences</taxon>
        <taxon>metagenomes</taxon>
        <taxon>ecological metagenomes</taxon>
    </lineage>
</organism>
<dbReference type="InterPro" id="IPR013985">
    <property type="entry name" value="Ald_Fedxn_OxRdtase_dom3"/>
</dbReference>
<evidence type="ECO:0000313" key="2">
    <source>
        <dbReference type="EMBL" id="GAH43977.1"/>
    </source>
</evidence>
<dbReference type="AlphaFoldDB" id="X1FGB1"/>
<dbReference type="GO" id="GO:0016625">
    <property type="term" value="F:oxidoreductase activity, acting on the aldehyde or oxo group of donors, iron-sulfur protein as acceptor"/>
    <property type="evidence" value="ECO:0007669"/>
    <property type="project" value="InterPro"/>
</dbReference>
<protein>
    <recommendedName>
        <fullName evidence="1">Aldehyde ferredoxin oxidoreductase C-terminal domain-containing protein</fullName>
    </recommendedName>
</protein>
<dbReference type="SUPFAM" id="SSF48310">
    <property type="entry name" value="Aldehyde ferredoxin oxidoreductase, C-terminal domains"/>
    <property type="match status" value="1"/>
</dbReference>
<feature type="non-terminal residue" evidence="2">
    <location>
        <position position="1"/>
    </location>
</feature>
<evidence type="ECO:0000259" key="1">
    <source>
        <dbReference type="Pfam" id="PF01314"/>
    </source>
</evidence>
<comment type="caution">
    <text evidence="2">The sequence shown here is derived from an EMBL/GenBank/DDBJ whole genome shotgun (WGS) entry which is preliminary data.</text>
</comment>